<evidence type="ECO:0000256" key="2">
    <source>
        <dbReference type="ARBA" id="ARBA00022553"/>
    </source>
</evidence>
<dbReference type="PROSITE" id="PS00455">
    <property type="entry name" value="AMP_BINDING"/>
    <property type="match status" value="1"/>
</dbReference>
<evidence type="ECO:0000256" key="1">
    <source>
        <dbReference type="ARBA" id="ARBA00022450"/>
    </source>
</evidence>
<dbReference type="Gene3D" id="3.30.300.30">
    <property type="match status" value="1"/>
</dbReference>
<dbReference type="Pfam" id="PF23562">
    <property type="entry name" value="AMP-binding_C_3"/>
    <property type="match status" value="1"/>
</dbReference>
<dbReference type="InterPro" id="IPR020806">
    <property type="entry name" value="PKS_PP-bd"/>
</dbReference>
<evidence type="ECO:0000313" key="4">
    <source>
        <dbReference type="EMBL" id="RYO93720.1"/>
    </source>
</evidence>
<dbReference type="PANTHER" id="PTHR43439:SF2">
    <property type="entry name" value="ENZYME, PUTATIVE (JCVI)-RELATED"/>
    <property type="match status" value="1"/>
</dbReference>
<dbReference type="Gene3D" id="3.40.50.12780">
    <property type="entry name" value="N-terminal domain of ligase-like"/>
    <property type="match status" value="1"/>
</dbReference>
<dbReference type="InterPro" id="IPR036291">
    <property type="entry name" value="NAD(P)-bd_dom_sf"/>
</dbReference>
<dbReference type="InterPro" id="IPR036736">
    <property type="entry name" value="ACP-like_sf"/>
</dbReference>
<accession>A0ABY0HI99</accession>
<dbReference type="InterPro" id="IPR000873">
    <property type="entry name" value="AMP-dep_synth/lig_dom"/>
</dbReference>
<proteinExistence type="predicted"/>
<dbReference type="Pfam" id="PF00550">
    <property type="entry name" value="PP-binding"/>
    <property type="match status" value="1"/>
</dbReference>
<sequence>MDIPVLLISARLSSPSILHLLEKTDARVLLVSRRTRKLLSTEVGEHVDVKVVSPYAAFVHEGESNGGHSSMGESIAGDDVAGSERHWRTGPAVNERNRNAIILHSSGTTGLPKPIYMAHRYLLGYAACHEFDPTKDVTWVSMSTLPLYHGFGLLAPCLSLSVGMTCLFPPSSIIPAAHSTLELIEQFQALSLMTVPSIIDDIVTSLDSEERRQAMELLAKLNFVAVGGGALNPSRAATLAQHDVKLLNHYGVTEIGAIAPIFRPGPDYDWRYLRLRSDLGLQLHPIEGSPHFRLVGFPCGWDGPFQIQDELERNPDSKRVEVRILGRTDDLIVLKTGEKVMPRKVEETLNEDPAIKTSVCIGQGFFEVIVLIEPVSDTNMDGESLKEHVWNLVSGINPTLDQHARISSKEAIIVKPASKAIPRSDKGSVMRREVHELFKEEIEAAYSAMEANLMNDSLVLDAADIGTSIHAIMKAVAPSAEQLNAEDDFFENGMDSLQAVRLVRVLNSALSRMETPNSRGIKKLTPRFIYHNPSIAQLATAVKRILAPSELSNGVSSRDRGAEMRALEDELLSRITRVQGTKGPSHPCRHVILLTGATGNLGSHSLARLVRMTSVKKVVCLTRDPQVVAAAETQNNGVRGDAHLLDRLRSSLSAAGVKLGREEWAKVQMMDLKVFRTTKREDDDSILQLAAEVTHILHLAWPMDFNRTLQSFRPHLELVQSFINLARRVHSIRPGEPRVRLLFASSIAVVRHCNNSSNGGAAGHNQAVVPETAMKDPLVAAPLGYAEAKWVCERILDYASREFGAEIEPVVVRIGQLSGPESTEGAWKTGEHIPKLVQTSQKVGAFPLLNGFHGFPSTALRPPL</sequence>
<dbReference type="SMART" id="SM00823">
    <property type="entry name" value="PKS_PP"/>
    <property type="match status" value="1"/>
</dbReference>
<dbReference type="InterPro" id="IPR009081">
    <property type="entry name" value="PP-bd_ACP"/>
</dbReference>
<protein>
    <recommendedName>
        <fullName evidence="3">Carrier domain-containing protein</fullName>
    </recommendedName>
</protein>
<dbReference type="SUPFAM" id="SSF47336">
    <property type="entry name" value="ACP-like"/>
    <property type="match status" value="1"/>
</dbReference>
<dbReference type="Gene3D" id="1.10.1200.10">
    <property type="entry name" value="ACP-like"/>
    <property type="match status" value="1"/>
</dbReference>
<keyword evidence="1" id="KW-0596">Phosphopantetheine</keyword>
<feature type="domain" description="Carrier" evidence="3">
    <location>
        <begin position="460"/>
        <end position="546"/>
    </location>
</feature>
<name>A0ABY0HI99_9PEZI</name>
<dbReference type="SUPFAM" id="SSF56801">
    <property type="entry name" value="Acetyl-CoA synthetase-like"/>
    <property type="match status" value="1"/>
</dbReference>
<reference evidence="4 5" key="1">
    <citation type="submission" date="2018-06" db="EMBL/GenBank/DDBJ databases">
        <title>Complete Genomes of Monosporascus.</title>
        <authorList>
            <person name="Robinson A.J."/>
            <person name="Natvig D.O."/>
        </authorList>
    </citation>
    <scope>NUCLEOTIDE SEQUENCE [LARGE SCALE GENOMIC DNA]</scope>
    <source>
        <strain evidence="4 5">CBS 609.92</strain>
    </source>
</reference>
<dbReference type="Pfam" id="PF07993">
    <property type="entry name" value="NAD_binding_4"/>
    <property type="match status" value="1"/>
</dbReference>
<keyword evidence="5" id="KW-1185">Reference proteome</keyword>
<dbReference type="EMBL" id="QJNS01000016">
    <property type="protein sequence ID" value="RYO93720.1"/>
    <property type="molecule type" value="Genomic_DNA"/>
</dbReference>
<dbReference type="InterPro" id="IPR045851">
    <property type="entry name" value="AMP-bd_C_sf"/>
</dbReference>
<dbReference type="PROSITE" id="PS50075">
    <property type="entry name" value="CARRIER"/>
    <property type="match status" value="1"/>
</dbReference>
<dbReference type="InterPro" id="IPR051414">
    <property type="entry name" value="Adenylate-forming_Reductase"/>
</dbReference>
<comment type="caution">
    <text evidence="4">The sequence shown here is derived from an EMBL/GenBank/DDBJ whole genome shotgun (WGS) entry which is preliminary data.</text>
</comment>
<keyword evidence="2" id="KW-0597">Phosphoprotein</keyword>
<dbReference type="Gene3D" id="3.40.50.720">
    <property type="entry name" value="NAD(P)-binding Rossmann-like Domain"/>
    <property type="match status" value="1"/>
</dbReference>
<dbReference type="SUPFAM" id="SSF51735">
    <property type="entry name" value="NAD(P)-binding Rossmann-fold domains"/>
    <property type="match status" value="1"/>
</dbReference>
<dbReference type="Pfam" id="PF00501">
    <property type="entry name" value="AMP-binding"/>
    <property type="match status" value="1"/>
</dbReference>
<dbReference type="InterPro" id="IPR013120">
    <property type="entry name" value="FAR_NAD-bd"/>
</dbReference>
<dbReference type="InterPro" id="IPR020845">
    <property type="entry name" value="AMP-binding_CS"/>
</dbReference>
<dbReference type="PANTHER" id="PTHR43439">
    <property type="entry name" value="PHENYLACETATE-COENZYME A LIGASE"/>
    <property type="match status" value="1"/>
</dbReference>
<dbReference type="Proteomes" id="UP000294003">
    <property type="component" value="Unassembled WGS sequence"/>
</dbReference>
<evidence type="ECO:0000259" key="3">
    <source>
        <dbReference type="PROSITE" id="PS50075"/>
    </source>
</evidence>
<gene>
    <name evidence="4" type="ORF">DL762_000925</name>
</gene>
<organism evidence="4 5">
    <name type="scientific">Monosporascus cannonballus</name>
    <dbReference type="NCBI Taxonomy" id="155416"/>
    <lineage>
        <taxon>Eukaryota</taxon>
        <taxon>Fungi</taxon>
        <taxon>Dikarya</taxon>
        <taxon>Ascomycota</taxon>
        <taxon>Pezizomycotina</taxon>
        <taxon>Sordariomycetes</taxon>
        <taxon>Xylariomycetidae</taxon>
        <taxon>Xylariales</taxon>
        <taxon>Xylariales incertae sedis</taxon>
        <taxon>Monosporascus</taxon>
    </lineage>
</organism>
<evidence type="ECO:0000313" key="5">
    <source>
        <dbReference type="Proteomes" id="UP000294003"/>
    </source>
</evidence>
<dbReference type="InterPro" id="IPR042099">
    <property type="entry name" value="ANL_N_sf"/>
</dbReference>